<dbReference type="PROSITE" id="PS51123">
    <property type="entry name" value="OMPA_2"/>
    <property type="match status" value="1"/>
</dbReference>
<evidence type="ECO:0000256" key="7">
    <source>
        <dbReference type="PROSITE-ProRule" id="PRU00473"/>
    </source>
</evidence>
<keyword evidence="9" id="KW-0282">Flagellum</keyword>
<dbReference type="PANTHER" id="PTHR30329">
    <property type="entry name" value="STATOR ELEMENT OF FLAGELLAR MOTOR COMPLEX"/>
    <property type="match status" value="1"/>
</dbReference>
<dbReference type="InterPro" id="IPR006665">
    <property type="entry name" value="OmpA-like"/>
</dbReference>
<dbReference type="InterPro" id="IPR050330">
    <property type="entry name" value="Bact_OuterMem_StrucFunc"/>
</dbReference>
<evidence type="ECO:0000256" key="5">
    <source>
        <dbReference type="ARBA" id="ARBA00022989"/>
    </source>
</evidence>
<dbReference type="Gene3D" id="3.30.1330.60">
    <property type="entry name" value="OmpA-like domain"/>
    <property type="match status" value="1"/>
</dbReference>
<dbReference type="InterPro" id="IPR025713">
    <property type="entry name" value="MotB-like_N_dom"/>
</dbReference>
<dbReference type="RefSeq" id="WP_022141931.1">
    <property type="nucleotide sequence ID" value="NZ_JACRSW010000032.1"/>
</dbReference>
<gene>
    <name evidence="9" type="ORF">H8700_09455</name>
</gene>
<keyword evidence="4" id="KW-0812">Transmembrane</keyword>
<keyword evidence="9" id="KW-0969">Cilium</keyword>
<dbReference type="Proteomes" id="UP000637513">
    <property type="component" value="Unassembled WGS sequence"/>
</dbReference>
<evidence type="ECO:0000256" key="3">
    <source>
        <dbReference type="ARBA" id="ARBA00022475"/>
    </source>
</evidence>
<dbReference type="PANTHER" id="PTHR30329:SF21">
    <property type="entry name" value="LIPOPROTEIN YIAD-RELATED"/>
    <property type="match status" value="1"/>
</dbReference>
<accession>A0ABR7MWT0</accession>
<evidence type="ECO:0000256" key="2">
    <source>
        <dbReference type="ARBA" id="ARBA00008914"/>
    </source>
</evidence>
<keyword evidence="3" id="KW-1003">Cell membrane</keyword>
<protein>
    <submittedName>
        <fullName evidence="9">Flagellar motor protein MotB</fullName>
    </submittedName>
</protein>
<keyword evidence="6 7" id="KW-0472">Membrane</keyword>
<keyword evidence="5" id="KW-1133">Transmembrane helix</keyword>
<sequence length="268" mass="29702">MAKAKKQETEIKTDGWKDTFSDLMNLLLCFFVLLYSMSNLDEVKYAELVASMSNSFSIFSGGAQALGDGNLISSGATQLSNLDDYYTDMGKAAESENETDPSKEYEKEKAAEQKKQAEQLYSQVVEKTETNRLEDSLDVTMDSNYNYVMISLSGGVLFQSGSAEIQSGAKQILSGVAVILKPYEDRLIKIEGHTDNVPISNSKYESNLWLSTARATKVYEYFVEKKHLSEKHLEASGRGSVDPVASNKTAGGRAKNRRVEIKIYTNSN</sequence>
<keyword evidence="10" id="KW-1185">Reference proteome</keyword>
<evidence type="ECO:0000256" key="1">
    <source>
        <dbReference type="ARBA" id="ARBA00004162"/>
    </source>
</evidence>
<evidence type="ECO:0000259" key="8">
    <source>
        <dbReference type="PROSITE" id="PS51123"/>
    </source>
</evidence>
<dbReference type="Pfam" id="PF00691">
    <property type="entry name" value="OmpA"/>
    <property type="match status" value="1"/>
</dbReference>
<evidence type="ECO:0000313" key="10">
    <source>
        <dbReference type="Proteomes" id="UP000637513"/>
    </source>
</evidence>
<dbReference type="CDD" id="cd07185">
    <property type="entry name" value="OmpA_C-like"/>
    <property type="match status" value="1"/>
</dbReference>
<organism evidence="9 10">
    <name type="scientific">Jutongia hominis</name>
    <dbReference type="NCBI Taxonomy" id="2763664"/>
    <lineage>
        <taxon>Bacteria</taxon>
        <taxon>Bacillati</taxon>
        <taxon>Bacillota</taxon>
        <taxon>Clostridia</taxon>
        <taxon>Lachnospirales</taxon>
        <taxon>Lachnospiraceae</taxon>
        <taxon>Jutongia</taxon>
    </lineage>
</organism>
<keyword evidence="9" id="KW-0966">Cell projection</keyword>
<dbReference type="SUPFAM" id="SSF103088">
    <property type="entry name" value="OmpA-like"/>
    <property type="match status" value="1"/>
</dbReference>
<evidence type="ECO:0000256" key="4">
    <source>
        <dbReference type="ARBA" id="ARBA00022692"/>
    </source>
</evidence>
<feature type="domain" description="OmpA-like" evidence="8">
    <location>
        <begin position="145"/>
        <end position="267"/>
    </location>
</feature>
<comment type="similarity">
    <text evidence="2">Belongs to the MotB family.</text>
</comment>
<evidence type="ECO:0000256" key="6">
    <source>
        <dbReference type="ARBA" id="ARBA00023136"/>
    </source>
</evidence>
<dbReference type="InterPro" id="IPR036737">
    <property type="entry name" value="OmpA-like_sf"/>
</dbReference>
<dbReference type="EMBL" id="JACRSW010000032">
    <property type="protein sequence ID" value="MBC8557930.1"/>
    <property type="molecule type" value="Genomic_DNA"/>
</dbReference>
<dbReference type="Pfam" id="PF13677">
    <property type="entry name" value="MotB_plug"/>
    <property type="match status" value="1"/>
</dbReference>
<comment type="caution">
    <text evidence="9">The sequence shown here is derived from an EMBL/GenBank/DDBJ whole genome shotgun (WGS) entry which is preliminary data.</text>
</comment>
<comment type="subcellular location">
    <subcellularLocation>
        <location evidence="1">Cell membrane</location>
        <topology evidence="1">Single-pass membrane protein</topology>
    </subcellularLocation>
</comment>
<name>A0ABR7MWT0_9FIRM</name>
<proteinExistence type="inferred from homology"/>
<evidence type="ECO:0000313" key="9">
    <source>
        <dbReference type="EMBL" id="MBC8557930.1"/>
    </source>
</evidence>
<reference evidence="9 10" key="1">
    <citation type="submission" date="2020-08" db="EMBL/GenBank/DDBJ databases">
        <title>Genome public.</title>
        <authorList>
            <person name="Liu C."/>
            <person name="Sun Q."/>
        </authorList>
    </citation>
    <scope>NUCLEOTIDE SEQUENCE [LARGE SCALE GENOMIC DNA]</scope>
    <source>
        <strain evidence="9 10">BX3</strain>
    </source>
</reference>